<dbReference type="AlphaFoldDB" id="A0A2I1ERG3"/>
<evidence type="ECO:0000256" key="1">
    <source>
        <dbReference type="SAM" id="MobiDB-lite"/>
    </source>
</evidence>
<dbReference type="Proteomes" id="UP000232688">
    <property type="component" value="Unassembled WGS sequence"/>
</dbReference>
<evidence type="ECO:0000313" key="4">
    <source>
        <dbReference type="EMBL" id="PKC64655.1"/>
    </source>
</evidence>
<dbReference type="OrthoDB" id="2383079at2759"/>
<name>A0A2I1ERG3_9GLOM</name>
<evidence type="ECO:0000313" key="3">
    <source>
        <dbReference type="EMBL" id="CAB5354978.1"/>
    </source>
</evidence>
<feature type="compositionally biased region" description="Polar residues" evidence="1">
    <location>
        <begin position="259"/>
        <end position="270"/>
    </location>
</feature>
<dbReference type="Pfam" id="PF26638">
    <property type="entry name" value="DUF8211"/>
    <property type="match status" value="1"/>
</dbReference>
<dbReference type="VEuPathDB" id="FungiDB:FUN_005328"/>
<dbReference type="InterPro" id="IPR058524">
    <property type="entry name" value="DUF8211"/>
</dbReference>
<feature type="compositionally biased region" description="Basic and acidic residues" evidence="1">
    <location>
        <begin position="246"/>
        <end position="258"/>
    </location>
</feature>
<dbReference type="VEuPathDB" id="FungiDB:FUN_005329"/>
<sequence>MKEDKLAAGRRYCFLFQESQHIYSPVHHLKFKRHPKEKLLPDPDDYTFNIPHHSLNNSRLMPIVPSRPATSHRPSGDNTIPHYLDVSEIAALKGFLEPLCKSVPLIRGHNPVDPTKLNSHYYLQYDPDHPDLPPDIRLRRGNRQDLDANDANYIGTMLKHFYRRALTSKQIMNYTDDFHEFMNQPPPPPKPSKKKQCNKWKKWMEKHQRYDDFMSKPYTYVLFAPETYHQELFGPAHLDLYTSDDTKAVEHRPSKRDTSTNPSIPSTSLNIKRPRPADSFPLLDFLSTSLNSN</sequence>
<dbReference type="VEuPathDB" id="FungiDB:RhiirFUN_008337"/>
<gene>
    <name evidence="3" type="ORF">CHRIB12_LOCUS6050</name>
    <name evidence="4" type="ORF">RhiirA1_462098</name>
</gene>
<dbReference type="EMBL" id="CAGKOT010000009">
    <property type="protein sequence ID" value="CAB5354978.1"/>
    <property type="molecule type" value="Genomic_DNA"/>
</dbReference>
<comment type="caution">
    <text evidence="4">The sequence shown here is derived from an EMBL/GenBank/DDBJ whole genome shotgun (WGS) entry which is preliminary data.</text>
</comment>
<organism evidence="4 5">
    <name type="scientific">Rhizophagus irregularis</name>
    <dbReference type="NCBI Taxonomy" id="588596"/>
    <lineage>
        <taxon>Eukaryota</taxon>
        <taxon>Fungi</taxon>
        <taxon>Fungi incertae sedis</taxon>
        <taxon>Mucoromycota</taxon>
        <taxon>Glomeromycotina</taxon>
        <taxon>Glomeromycetes</taxon>
        <taxon>Glomerales</taxon>
        <taxon>Glomeraceae</taxon>
        <taxon>Rhizophagus</taxon>
    </lineage>
</organism>
<proteinExistence type="predicted"/>
<reference evidence="3" key="3">
    <citation type="submission" date="2020-05" db="EMBL/GenBank/DDBJ databases">
        <authorList>
            <person name="Rincon C."/>
            <person name="Sanders R I."/>
            <person name="Robbins C."/>
            <person name="Chaturvedi A."/>
        </authorList>
    </citation>
    <scope>NUCLEOTIDE SEQUENCE</scope>
    <source>
        <strain evidence="3">CHB12</strain>
    </source>
</reference>
<reference evidence="4 5" key="2">
    <citation type="submission" date="2017-10" db="EMBL/GenBank/DDBJ databases">
        <title>Genome analyses suggest a sexual origin of heterokaryosis in a supposedly ancient asexual fungus.</title>
        <authorList>
            <person name="Corradi N."/>
            <person name="Sedzielewska K."/>
            <person name="Noel J."/>
            <person name="Charron P."/>
            <person name="Farinelli L."/>
            <person name="Marton T."/>
            <person name="Kruger M."/>
            <person name="Pelin A."/>
            <person name="Brachmann A."/>
            <person name="Corradi N."/>
        </authorList>
    </citation>
    <scope>NUCLEOTIDE SEQUENCE [LARGE SCALE GENOMIC DNA]</scope>
    <source>
        <strain evidence="4 5">A1</strain>
    </source>
</reference>
<accession>A0A2I1ERG3</accession>
<evidence type="ECO:0000313" key="5">
    <source>
        <dbReference type="Proteomes" id="UP000232688"/>
    </source>
</evidence>
<evidence type="ECO:0000259" key="2">
    <source>
        <dbReference type="Pfam" id="PF26638"/>
    </source>
</evidence>
<feature type="domain" description="DUF8211" evidence="2">
    <location>
        <begin position="2"/>
        <end position="50"/>
    </location>
</feature>
<feature type="region of interest" description="Disordered" evidence="1">
    <location>
        <begin position="246"/>
        <end position="275"/>
    </location>
</feature>
<dbReference type="VEuPathDB" id="FungiDB:RhiirA1_462098"/>
<protein>
    <recommendedName>
        <fullName evidence="2">DUF8211 domain-containing protein</fullName>
    </recommendedName>
</protein>
<dbReference type="EMBL" id="LLXH01000614">
    <property type="protein sequence ID" value="PKC64655.1"/>
    <property type="molecule type" value="Genomic_DNA"/>
</dbReference>
<dbReference type="Proteomes" id="UP000684084">
    <property type="component" value="Unassembled WGS sequence"/>
</dbReference>
<reference evidence="4 5" key="1">
    <citation type="submission" date="2017-10" db="EMBL/GenBank/DDBJ databases">
        <title>Extensive intraspecific genome diversity in a model arbuscular mycorrhizal fungus.</title>
        <authorList>
            <person name="Chen E.C.H."/>
            <person name="Morin E."/>
            <person name="Baudet D."/>
            <person name="Noel J."/>
            <person name="Ndikumana S."/>
            <person name="Charron P."/>
            <person name="St-Onge C."/>
            <person name="Giorgi J."/>
            <person name="Grigoriev I.V."/>
            <person name="Roux C."/>
            <person name="Martin F.M."/>
            <person name="Corradi N."/>
        </authorList>
    </citation>
    <scope>NUCLEOTIDE SEQUENCE [LARGE SCALE GENOMIC DNA]</scope>
    <source>
        <strain evidence="4 5">A1</strain>
    </source>
</reference>